<gene>
    <name evidence="2" type="ORF">BcabD6B2_20830</name>
</gene>
<sequence>MESTRGQVEIARARYADTKRAAENAISEHMSRSSRLIRQVKASIGGMHPEMSAKSQGSYLRSLQTGCSAASDDGTHADADAAISLHVPTFYRQGAASPAPASSASDRKPKHMTQAMWISQTSTVHSNLSKISSWEDNVKIPEILLTDPADVLCGKKVGCEDENEEGKDTLSKLLNDTSYEMALEADISNSFGSANLFSQHLASVVNYSKVTPAASDAGQSASPNQAIIGALVGDTCRGLESLTHEWQTLKGAGARIVDSNAASLRAIKESCDEATLSDIDALYLKTFGTRSGLLDGDKAHTLTHALLHINEMDKHREAELAPKMCATPPPTVPGPASKAAVPPSVAAGSAAPAATSETRGTVNFMESINILREDKLGIRLHKMSDFNRPFTHASGTGGTNVEVQTEAVAMPESRPVDQLKSAGKVKVVYSGTVDRVPGLYKGPVKVEPSAVEKAANSTASELVANVQPRLPDPSPRSKAPATTNGAEPILRDLALPRDVRTRREMYQAQLLKMTEAEQRRWQAQRAPLYAQMRLNERCGVRMSELCRGGRRGGSRLTHGSPLLRAPMRDGDSPRSSDADSSPPEHLRYESPSNKLRKATPAAASAVDSSFDSPRVVRGYYGYDDLSEGQQGPRRAILSKDFYATPASRCSPVPSKLRAEPAKGAAGARAAAPLSAGRQNPFKDFDGWWNEHSIPLRRLREQLSIS</sequence>
<dbReference type="GeneID" id="94194129"/>
<feature type="region of interest" description="Disordered" evidence="1">
    <location>
        <begin position="652"/>
        <end position="677"/>
    </location>
</feature>
<name>A0AAV4LRR0_BABCB</name>
<evidence type="ECO:0000256" key="1">
    <source>
        <dbReference type="SAM" id="MobiDB-lite"/>
    </source>
</evidence>
<evidence type="ECO:0000313" key="2">
    <source>
        <dbReference type="EMBL" id="GIX62648.1"/>
    </source>
</evidence>
<comment type="caution">
    <text evidence="2">The sequence shown here is derived from an EMBL/GenBank/DDBJ whole genome shotgun (WGS) entry which is preliminary data.</text>
</comment>
<feature type="compositionally biased region" description="Low complexity" evidence="1">
    <location>
        <begin position="661"/>
        <end position="677"/>
    </location>
</feature>
<accession>A0AAV4LRR0</accession>
<evidence type="ECO:0000313" key="3">
    <source>
        <dbReference type="Proteomes" id="UP001497744"/>
    </source>
</evidence>
<organism evidence="2 3">
    <name type="scientific">Babesia caballi</name>
    <dbReference type="NCBI Taxonomy" id="5871"/>
    <lineage>
        <taxon>Eukaryota</taxon>
        <taxon>Sar</taxon>
        <taxon>Alveolata</taxon>
        <taxon>Apicomplexa</taxon>
        <taxon>Aconoidasida</taxon>
        <taxon>Piroplasmida</taxon>
        <taxon>Babesiidae</taxon>
        <taxon>Babesia</taxon>
    </lineage>
</organism>
<feature type="region of interest" description="Disordered" evidence="1">
    <location>
        <begin position="546"/>
        <end position="607"/>
    </location>
</feature>
<reference evidence="2 3" key="1">
    <citation type="submission" date="2021-06" db="EMBL/GenBank/DDBJ databases">
        <title>Genome sequence of Babesia caballi.</title>
        <authorList>
            <person name="Yamagishi J."/>
            <person name="Kidaka T."/>
            <person name="Ochi A."/>
        </authorList>
    </citation>
    <scope>NUCLEOTIDE SEQUENCE [LARGE SCALE GENOMIC DNA]</scope>
    <source>
        <strain evidence="2">USDA-D6B2</strain>
    </source>
</reference>
<feature type="region of interest" description="Disordered" evidence="1">
    <location>
        <begin position="464"/>
        <end position="487"/>
    </location>
</feature>
<proteinExistence type="predicted"/>
<dbReference type="Proteomes" id="UP001497744">
    <property type="component" value="Unassembled WGS sequence"/>
</dbReference>
<dbReference type="AlphaFoldDB" id="A0AAV4LRR0"/>
<dbReference type="EMBL" id="BPLF01000002">
    <property type="protein sequence ID" value="GIX62648.1"/>
    <property type="molecule type" value="Genomic_DNA"/>
</dbReference>
<dbReference type="RefSeq" id="XP_067714717.1">
    <property type="nucleotide sequence ID" value="XM_067858616.1"/>
</dbReference>
<feature type="compositionally biased region" description="Basic and acidic residues" evidence="1">
    <location>
        <begin position="566"/>
        <end position="588"/>
    </location>
</feature>
<protein>
    <submittedName>
        <fullName evidence="2">Tol-pal system protein YbgF</fullName>
    </submittedName>
</protein>
<keyword evidence="3" id="KW-1185">Reference proteome</keyword>